<evidence type="ECO:0000256" key="2">
    <source>
        <dbReference type="SAM" id="MobiDB-lite"/>
    </source>
</evidence>
<dbReference type="CDD" id="cd00371">
    <property type="entry name" value="HMA"/>
    <property type="match status" value="1"/>
</dbReference>
<dbReference type="SUPFAM" id="SSF55008">
    <property type="entry name" value="HMA, heavy metal-associated domain"/>
    <property type="match status" value="1"/>
</dbReference>
<feature type="region of interest" description="Disordered" evidence="2">
    <location>
        <begin position="143"/>
        <end position="194"/>
    </location>
</feature>
<accession>A0A8T0GYJ5</accession>
<evidence type="ECO:0000313" key="5">
    <source>
        <dbReference type="Proteomes" id="UP000822688"/>
    </source>
</evidence>
<dbReference type="PANTHER" id="PTHR22814:SF336">
    <property type="entry name" value="HEAVY METAL-ASSOCIATED ISOPRENYLATED PLANT PROTEIN 23"/>
    <property type="match status" value="1"/>
</dbReference>
<dbReference type="PROSITE" id="PS50846">
    <property type="entry name" value="HMA_2"/>
    <property type="match status" value="1"/>
</dbReference>
<keyword evidence="1" id="KW-0479">Metal-binding</keyword>
<dbReference type="AlphaFoldDB" id="A0A8T0GYJ5"/>
<sequence length="312" mass="36197">MASRLKEGIKEMFSSKDDLDYPDQYMNHHRGFQTMNGHNTTLPVLELTVPMCCEKCQEKVKEAVEEVEGVRDVICDQYNQRVTVTGFVDPLKLLRRVKKVKKKSSFFNDATYINASSLPIVSARTNTLTGSALPMVRSANGFSESRYTSNPLQHSNSSGFGRFPHEGHLSPMAMTPTNQRGMPMQQAYQQQQPRSLVRVNSYGRSMNRLPSFGRVQRYDNRQENAFVPVDQQRDFYGVRRMPSFKKHRYHDAEYISMGNEYQHSMADTHYVPHYSQSDVHYNQRPTLRSQVSFSRLPVNNPHYMKHIESEYY</sequence>
<dbReference type="InterPro" id="IPR036163">
    <property type="entry name" value="HMA_dom_sf"/>
</dbReference>
<evidence type="ECO:0000259" key="3">
    <source>
        <dbReference type="PROSITE" id="PS50846"/>
    </source>
</evidence>
<dbReference type="GO" id="GO:0046872">
    <property type="term" value="F:metal ion binding"/>
    <property type="evidence" value="ECO:0007669"/>
    <property type="project" value="UniProtKB-KW"/>
</dbReference>
<dbReference type="EMBL" id="CM026429">
    <property type="protein sequence ID" value="KAG0563525.1"/>
    <property type="molecule type" value="Genomic_DNA"/>
</dbReference>
<feature type="domain" description="HMA" evidence="3">
    <location>
        <begin position="42"/>
        <end position="105"/>
    </location>
</feature>
<feature type="compositionally biased region" description="Polar residues" evidence="2">
    <location>
        <begin position="143"/>
        <end position="159"/>
    </location>
</feature>
<organism evidence="4 5">
    <name type="scientific">Ceratodon purpureus</name>
    <name type="common">Fire moss</name>
    <name type="synonym">Dicranum purpureum</name>
    <dbReference type="NCBI Taxonomy" id="3225"/>
    <lineage>
        <taxon>Eukaryota</taxon>
        <taxon>Viridiplantae</taxon>
        <taxon>Streptophyta</taxon>
        <taxon>Embryophyta</taxon>
        <taxon>Bryophyta</taxon>
        <taxon>Bryophytina</taxon>
        <taxon>Bryopsida</taxon>
        <taxon>Dicranidae</taxon>
        <taxon>Pseudoditrichales</taxon>
        <taxon>Ditrichaceae</taxon>
        <taxon>Ceratodon</taxon>
    </lineage>
</organism>
<dbReference type="Proteomes" id="UP000822688">
    <property type="component" value="Chromosome 8"/>
</dbReference>
<evidence type="ECO:0000256" key="1">
    <source>
        <dbReference type="ARBA" id="ARBA00022723"/>
    </source>
</evidence>
<proteinExistence type="predicted"/>
<name>A0A8T0GYJ5_CERPU</name>
<protein>
    <recommendedName>
        <fullName evidence="3">HMA domain-containing protein</fullName>
    </recommendedName>
</protein>
<evidence type="ECO:0000313" key="4">
    <source>
        <dbReference type="EMBL" id="KAG0563525.1"/>
    </source>
</evidence>
<dbReference type="Gene3D" id="3.30.70.100">
    <property type="match status" value="1"/>
</dbReference>
<reference evidence="4" key="1">
    <citation type="submission" date="2020-06" db="EMBL/GenBank/DDBJ databases">
        <title>WGS assembly of Ceratodon purpureus strain R40.</title>
        <authorList>
            <person name="Carey S.B."/>
            <person name="Jenkins J."/>
            <person name="Shu S."/>
            <person name="Lovell J.T."/>
            <person name="Sreedasyam A."/>
            <person name="Maumus F."/>
            <person name="Tiley G.P."/>
            <person name="Fernandez-Pozo N."/>
            <person name="Barry K."/>
            <person name="Chen C."/>
            <person name="Wang M."/>
            <person name="Lipzen A."/>
            <person name="Daum C."/>
            <person name="Saski C.A."/>
            <person name="Payton A.C."/>
            <person name="Mcbreen J.C."/>
            <person name="Conrad R.E."/>
            <person name="Kollar L.M."/>
            <person name="Olsson S."/>
            <person name="Huttunen S."/>
            <person name="Landis J.B."/>
            <person name="Wickett N.J."/>
            <person name="Johnson M.G."/>
            <person name="Rensing S.A."/>
            <person name="Grimwood J."/>
            <person name="Schmutz J."/>
            <person name="Mcdaniel S.F."/>
        </authorList>
    </citation>
    <scope>NUCLEOTIDE SEQUENCE</scope>
    <source>
        <strain evidence="4">R40</strain>
    </source>
</reference>
<dbReference type="PANTHER" id="PTHR22814">
    <property type="entry name" value="COPPER TRANSPORT PROTEIN ATOX1-RELATED"/>
    <property type="match status" value="1"/>
</dbReference>
<dbReference type="Pfam" id="PF00403">
    <property type="entry name" value="HMA"/>
    <property type="match status" value="1"/>
</dbReference>
<dbReference type="InterPro" id="IPR006121">
    <property type="entry name" value="HMA_dom"/>
</dbReference>
<comment type="caution">
    <text evidence="4">The sequence shown here is derived from an EMBL/GenBank/DDBJ whole genome shotgun (WGS) entry which is preliminary data.</text>
</comment>
<gene>
    <name evidence="4" type="ORF">KC19_8G038000</name>
</gene>
<keyword evidence="5" id="KW-1185">Reference proteome</keyword>